<dbReference type="Proteomes" id="UP000309038">
    <property type="component" value="Unassembled WGS sequence"/>
</dbReference>
<evidence type="ECO:0008006" key="13">
    <source>
        <dbReference type="Google" id="ProtNLM"/>
    </source>
</evidence>
<dbReference type="PANTHER" id="PTHR47978">
    <property type="match status" value="1"/>
</dbReference>
<keyword evidence="12" id="KW-1185">Reference proteome</keyword>
<dbReference type="Pfam" id="PF00071">
    <property type="entry name" value="Ras"/>
    <property type="match status" value="1"/>
</dbReference>
<evidence type="ECO:0000256" key="4">
    <source>
        <dbReference type="ARBA" id="ARBA00022741"/>
    </source>
</evidence>
<evidence type="ECO:0000256" key="6">
    <source>
        <dbReference type="ARBA" id="ARBA00023134"/>
    </source>
</evidence>
<keyword evidence="8" id="KW-0449">Lipoprotein</keyword>
<accession>A0A4S4KFJ8</accession>
<gene>
    <name evidence="11" type="ORF">EW026_g4977</name>
</gene>
<dbReference type="PRINTS" id="PR00449">
    <property type="entry name" value="RASTRNSFRMNG"/>
</dbReference>
<dbReference type="InterPro" id="IPR027417">
    <property type="entry name" value="P-loop_NTPase"/>
</dbReference>
<keyword evidence="5" id="KW-0653">Protein transport</keyword>
<dbReference type="FunFam" id="3.40.50.300:FF:000464">
    <property type="entry name" value="GTP-binding protein ypt5"/>
    <property type="match status" value="1"/>
</dbReference>
<feature type="compositionally biased region" description="Polar residues" evidence="10">
    <location>
        <begin position="193"/>
        <end position="208"/>
    </location>
</feature>
<evidence type="ECO:0000256" key="8">
    <source>
        <dbReference type="ARBA" id="ARBA00023288"/>
    </source>
</evidence>
<dbReference type="SUPFAM" id="SSF52540">
    <property type="entry name" value="P-loop containing nucleoside triphosphate hydrolases"/>
    <property type="match status" value="1"/>
</dbReference>
<evidence type="ECO:0000256" key="7">
    <source>
        <dbReference type="ARBA" id="ARBA00023136"/>
    </source>
</evidence>
<keyword evidence="6" id="KW-0342">GTP-binding</keyword>
<dbReference type="InterPro" id="IPR001806">
    <property type="entry name" value="Small_GTPase"/>
</dbReference>
<evidence type="ECO:0000256" key="1">
    <source>
        <dbReference type="ARBA" id="ARBA00004342"/>
    </source>
</evidence>
<feature type="region of interest" description="Disordered" evidence="10">
    <location>
        <begin position="171"/>
        <end position="208"/>
    </location>
</feature>
<name>A0A4S4KFJ8_9APHY</name>
<dbReference type="NCBIfam" id="TIGR00231">
    <property type="entry name" value="small_GTP"/>
    <property type="match status" value="1"/>
</dbReference>
<dbReference type="AlphaFoldDB" id="A0A4S4KFJ8"/>
<comment type="subcellular location">
    <subcellularLocation>
        <location evidence="1">Cell membrane</location>
        <topology evidence="1">Lipid-anchor</topology>
        <orientation evidence="1">Cytoplasmic side</orientation>
    </subcellularLocation>
</comment>
<dbReference type="GO" id="GO:0015031">
    <property type="term" value="P:protein transport"/>
    <property type="evidence" value="ECO:0007669"/>
    <property type="project" value="UniProtKB-KW"/>
</dbReference>
<organism evidence="11 12">
    <name type="scientific">Hermanssonia centrifuga</name>
    <dbReference type="NCBI Taxonomy" id="98765"/>
    <lineage>
        <taxon>Eukaryota</taxon>
        <taxon>Fungi</taxon>
        <taxon>Dikarya</taxon>
        <taxon>Basidiomycota</taxon>
        <taxon>Agaricomycotina</taxon>
        <taxon>Agaricomycetes</taxon>
        <taxon>Polyporales</taxon>
        <taxon>Meruliaceae</taxon>
        <taxon>Hermanssonia</taxon>
    </lineage>
</organism>
<dbReference type="SMART" id="SM00173">
    <property type="entry name" value="RAS"/>
    <property type="match status" value="1"/>
</dbReference>
<dbReference type="CDD" id="cd01860">
    <property type="entry name" value="Rab5_related"/>
    <property type="match status" value="1"/>
</dbReference>
<evidence type="ECO:0000256" key="3">
    <source>
        <dbReference type="ARBA" id="ARBA00022475"/>
    </source>
</evidence>
<dbReference type="EMBL" id="SGPJ01000199">
    <property type="protein sequence ID" value="THG96941.1"/>
    <property type="molecule type" value="Genomic_DNA"/>
</dbReference>
<dbReference type="InterPro" id="IPR005225">
    <property type="entry name" value="Small_GTP-bd"/>
</dbReference>
<dbReference type="SMART" id="SM00174">
    <property type="entry name" value="RHO"/>
    <property type="match status" value="1"/>
</dbReference>
<dbReference type="SMART" id="SM00175">
    <property type="entry name" value="RAB"/>
    <property type="match status" value="1"/>
</dbReference>
<comment type="caution">
    <text evidence="11">The sequence shown here is derived from an EMBL/GenBank/DDBJ whole genome shotgun (WGS) entry which is preliminary data.</text>
</comment>
<protein>
    <recommendedName>
        <fullName evidence="13">GTP-binding protein RAB5</fullName>
    </recommendedName>
</protein>
<evidence type="ECO:0000256" key="9">
    <source>
        <dbReference type="ARBA" id="ARBA00023289"/>
    </source>
</evidence>
<dbReference type="PROSITE" id="PS51421">
    <property type="entry name" value="RAS"/>
    <property type="match status" value="1"/>
</dbReference>
<evidence type="ECO:0000313" key="12">
    <source>
        <dbReference type="Proteomes" id="UP000309038"/>
    </source>
</evidence>
<keyword evidence="9" id="KW-0636">Prenylation</keyword>
<keyword evidence="7" id="KW-0472">Membrane</keyword>
<dbReference type="SMART" id="SM00176">
    <property type="entry name" value="RAN"/>
    <property type="match status" value="1"/>
</dbReference>
<reference evidence="11 12" key="1">
    <citation type="submission" date="2019-02" db="EMBL/GenBank/DDBJ databases">
        <title>Genome sequencing of the rare red list fungi Phlebia centrifuga.</title>
        <authorList>
            <person name="Buettner E."/>
            <person name="Kellner H."/>
        </authorList>
    </citation>
    <scope>NUCLEOTIDE SEQUENCE [LARGE SCALE GENOMIC DNA]</scope>
    <source>
        <strain evidence="11 12">DSM 108282</strain>
    </source>
</reference>
<keyword evidence="2" id="KW-0813">Transport</keyword>
<keyword evidence="4" id="KW-0547">Nucleotide-binding</keyword>
<dbReference type="GO" id="GO:0003924">
    <property type="term" value="F:GTPase activity"/>
    <property type="evidence" value="ECO:0007669"/>
    <property type="project" value="InterPro"/>
</dbReference>
<dbReference type="GO" id="GO:0005525">
    <property type="term" value="F:GTP binding"/>
    <property type="evidence" value="ECO:0007669"/>
    <property type="project" value="UniProtKB-KW"/>
</dbReference>
<evidence type="ECO:0000256" key="2">
    <source>
        <dbReference type="ARBA" id="ARBA00022448"/>
    </source>
</evidence>
<sequence length="208" mass="22859">MSKQFQFKLVLLGESAVGKSSLVLRFVKDQFDDYRESTIGAAFLTQTVSLDDGTSVKFEIWDTAGQERYKSLAPMYYRNANCAVVVYDITQSSSLEKARSWIRELQRQADPSIVIALCGNKSDLAARRQVSEEEAKKYAEEEGLMWGETSAKSGDGVSEIFTEIAKRLPKIAPPSARAPGGRAAAARTGVDLNKQTNASGEQNEQCNC</sequence>
<keyword evidence="3" id="KW-1003">Cell membrane</keyword>
<evidence type="ECO:0000256" key="5">
    <source>
        <dbReference type="ARBA" id="ARBA00022927"/>
    </source>
</evidence>
<proteinExistence type="predicted"/>
<dbReference type="PROSITE" id="PS51420">
    <property type="entry name" value="RHO"/>
    <property type="match status" value="1"/>
</dbReference>
<dbReference type="GO" id="GO:0005886">
    <property type="term" value="C:plasma membrane"/>
    <property type="evidence" value="ECO:0007669"/>
    <property type="project" value="UniProtKB-SubCell"/>
</dbReference>
<feature type="compositionally biased region" description="Low complexity" evidence="10">
    <location>
        <begin position="173"/>
        <end position="189"/>
    </location>
</feature>
<dbReference type="Gene3D" id="3.40.50.300">
    <property type="entry name" value="P-loop containing nucleotide triphosphate hydrolases"/>
    <property type="match status" value="1"/>
</dbReference>
<dbReference type="GO" id="GO:0016050">
    <property type="term" value="P:vesicle organization"/>
    <property type="evidence" value="ECO:0007669"/>
    <property type="project" value="UniProtKB-ARBA"/>
</dbReference>
<evidence type="ECO:0000313" key="11">
    <source>
        <dbReference type="EMBL" id="THG96941.1"/>
    </source>
</evidence>
<dbReference type="GO" id="GO:0016192">
    <property type="term" value="P:vesicle-mediated transport"/>
    <property type="evidence" value="ECO:0007669"/>
    <property type="project" value="UniProtKB-ARBA"/>
</dbReference>
<dbReference type="GO" id="GO:0005768">
    <property type="term" value="C:endosome"/>
    <property type="evidence" value="ECO:0007669"/>
    <property type="project" value="UniProtKB-ARBA"/>
</dbReference>
<dbReference type="PROSITE" id="PS51419">
    <property type="entry name" value="RAB"/>
    <property type="match status" value="1"/>
</dbReference>
<evidence type="ECO:0000256" key="10">
    <source>
        <dbReference type="SAM" id="MobiDB-lite"/>
    </source>
</evidence>